<dbReference type="SMART" id="SM00248">
    <property type="entry name" value="ANK"/>
    <property type="match status" value="4"/>
</dbReference>
<evidence type="ECO:0000313" key="5">
    <source>
        <dbReference type="Proteomes" id="UP000030745"/>
    </source>
</evidence>
<organism evidence="4 5">
    <name type="scientific">Saprolegnia parasitica (strain CBS 223.65)</name>
    <dbReference type="NCBI Taxonomy" id="695850"/>
    <lineage>
        <taxon>Eukaryota</taxon>
        <taxon>Sar</taxon>
        <taxon>Stramenopiles</taxon>
        <taxon>Oomycota</taxon>
        <taxon>Saprolegniomycetes</taxon>
        <taxon>Saprolegniales</taxon>
        <taxon>Saprolegniaceae</taxon>
        <taxon>Saprolegnia</taxon>
    </lineage>
</organism>
<keyword evidence="5" id="KW-1185">Reference proteome</keyword>
<dbReference type="VEuPathDB" id="FungiDB:SPRG_13242"/>
<dbReference type="PANTHER" id="PTHR24186">
    <property type="entry name" value="PROTEIN PHOSPHATASE 1 REGULATORY SUBUNIT"/>
    <property type="match status" value="1"/>
</dbReference>
<dbReference type="EMBL" id="KK583309">
    <property type="protein sequence ID" value="KDO20546.1"/>
    <property type="molecule type" value="Genomic_DNA"/>
</dbReference>
<dbReference type="SUPFAM" id="SSF48403">
    <property type="entry name" value="Ankyrin repeat"/>
    <property type="match status" value="1"/>
</dbReference>
<dbReference type="PROSITE" id="PS50088">
    <property type="entry name" value="ANK_REPEAT"/>
    <property type="match status" value="1"/>
</dbReference>
<dbReference type="Pfam" id="PF13637">
    <property type="entry name" value="Ank_4"/>
    <property type="match status" value="1"/>
</dbReference>
<feature type="repeat" description="ANK" evidence="3">
    <location>
        <begin position="112"/>
        <end position="144"/>
    </location>
</feature>
<accession>A0A067C1V5</accession>
<keyword evidence="1" id="KW-0677">Repeat</keyword>
<proteinExistence type="predicted"/>
<gene>
    <name evidence="4" type="ORF">SPRG_13242</name>
</gene>
<reference evidence="4 5" key="1">
    <citation type="journal article" date="2013" name="PLoS Genet.">
        <title>Distinctive expansion of potential virulence genes in the genome of the oomycete fish pathogen Saprolegnia parasitica.</title>
        <authorList>
            <person name="Jiang R.H."/>
            <person name="de Bruijn I."/>
            <person name="Haas B.J."/>
            <person name="Belmonte R."/>
            <person name="Lobach L."/>
            <person name="Christie J."/>
            <person name="van den Ackerveken G."/>
            <person name="Bottin A."/>
            <person name="Bulone V."/>
            <person name="Diaz-Moreno S.M."/>
            <person name="Dumas B."/>
            <person name="Fan L."/>
            <person name="Gaulin E."/>
            <person name="Govers F."/>
            <person name="Grenville-Briggs L.J."/>
            <person name="Horner N.R."/>
            <person name="Levin J.Z."/>
            <person name="Mammella M."/>
            <person name="Meijer H.J."/>
            <person name="Morris P."/>
            <person name="Nusbaum C."/>
            <person name="Oome S."/>
            <person name="Phillips A.J."/>
            <person name="van Rooyen D."/>
            <person name="Rzeszutek E."/>
            <person name="Saraiva M."/>
            <person name="Secombes C.J."/>
            <person name="Seidl M.F."/>
            <person name="Snel B."/>
            <person name="Stassen J.H."/>
            <person name="Sykes S."/>
            <person name="Tripathy S."/>
            <person name="van den Berg H."/>
            <person name="Vega-Arreguin J.C."/>
            <person name="Wawra S."/>
            <person name="Young S.K."/>
            <person name="Zeng Q."/>
            <person name="Dieguez-Uribeondo J."/>
            <person name="Russ C."/>
            <person name="Tyler B.M."/>
            <person name="van West P."/>
        </authorList>
    </citation>
    <scope>NUCLEOTIDE SEQUENCE [LARGE SCALE GENOMIC DNA]</scope>
    <source>
        <strain evidence="4 5">CBS 223.65</strain>
    </source>
</reference>
<dbReference type="OrthoDB" id="76974at2759"/>
<evidence type="ECO:0000313" key="4">
    <source>
        <dbReference type="EMBL" id="KDO20546.1"/>
    </source>
</evidence>
<dbReference type="RefSeq" id="XP_012208736.1">
    <property type="nucleotide sequence ID" value="XM_012353346.1"/>
</dbReference>
<dbReference type="OMA" id="ASIAKWR"/>
<dbReference type="Proteomes" id="UP000030745">
    <property type="component" value="Unassembled WGS sequence"/>
</dbReference>
<protein>
    <submittedName>
        <fullName evidence="4">Uncharacterized protein</fullName>
    </submittedName>
</protein>
<name>A0A067C1V5_SAPPC</name>
<dbReference type="GO" id="GO:0005886">
    <property type="term" value="C:plasma membrane"/>
    <property type="evidence" value="ECO:0007669"/>
    <property type="project" value="TreeGrafter"/>
</dbReference>
<dbReference type="Gene3D" id="1.25.40.20">
    <property type="entry name" value="Ankyrin repeat-containing domain"/>
    <property type="match status" value="1"/>
</dbReference>
<dbReference type="GeneID" id="24135136"/>
<sequence length="287" mass="31299">MRHVSLHLRNNEHHSVVHYAAHGGHVALLAWMAKKDPSLLLHCDKRGNGIAHYAASKGSAAAMQWLADAHVHLKARNDKGQTLVHIAAAANNVAILAWCDGNDLDMNVVDRQGQTPAHLAARRCYIQTVMWLGDHGCNLFALDHAGCSALDVARQGSLDHANELHAYLRRIQNSNQLWVDDADHERSKKAAVQAPSVPSAKNETVHSAAKALQAQLTSALLARNITDADFAYTYLASHFPETLSGLSEHLDLAPAELATTLASIAKWSLYHRPQCENDDDDNQATHG</sequence>
<evidence type="ECO:0000256" key="2">
    <source>
        <dbReference type="ARBA" id="ARBA00023043"/>
    </source>
</evidence>
<keyword evidence="2 3" id="KW-0040">ANK repeat</keyword>
<dbReference type="Pfam" id="PF12796">
    <property type="entry name" value="Ank_2"/>
    <property type="match status" value="1"/>
</dbReference>
<dbReference type="KEGG" id="spar:SPRG_13242"/>
<evidence type="ECO:0000256" key="3">
    <source>
        <dbReference type="PROSITE-ProRule" id="PRU00023"/>
    </source>
</evidence>
<dbReference type="STRING" id="695850.A0A067C1V5"/>
<dbReference type="PANTHER" id="PTHR24186:SF38">
    <property type="entry name" value="ANKYRIN REPEAT FAMILY PROTEIN"/>
    <property type="match status" value="1"/>
</dbReference>
<evidence type="ECO:0000256" key="1">
    <source>
        <dbReference type="ARBA" id="ARBA00022737"/>
    </source>
</evidence>
<dbReference type="InterPro" id="IPR036770">
    <property type="entry name" value="Ankyrin_rpt-contain_sf"/>
</dbReference>
<dbReference type="InterPro" id="IPR002110">
    <property type="entry name" value="Ankyrin_rpt"/>
</dbReference>
<dbReference type="AlphaFoldDB" id="A0A067C1V5"/>